<evidence type="ECO:0000256" key="3">
    <source>
        <dbReference type="ARBA" id="ARBA00022692"/>
    </source>
</evidence>
<comment type="caution">
    <text evidence="7">The sequence shown here is derived from an EMBL/GenBank/DDBJ whole genome shotgun (WGS) entry which is preliminary data.</text>
</comment>
<dbReference type="STRING" id="1714016.BA724_13485"/>
<sequence length="256" mass="28333">MNDHSHTHSAAGEVSSFLLTVPFLIALIVYIWAAAYSKRWPFYRSVFWTGGILCALGALIGPLAEKAHTDFTAHMAGHLLLGMAAPLFLALAAPMTLLLRTLHVNHARLLAKALKSKLVRFISDPTTTLFLNIGGLWLLYTTSLYAAMHEHTFLHVLIHLHVFWAGYLFTVSIVYIDPVSHRRSFLYRAVALVFALAGHGILSKYLYAHPPDGVPAAQAEAGSMLMYYGGDAIDLVLIIVFCFQWYKAARPRSVLA</sequence>
<dbReference type="Proteomes" id="UP000095658">
    <property type="component" value="Unassembled WGS sequence"/>
</dbReference>
<evidence type="ECO:0000256" key="6">
    <source>
        <dbReference type="SAM" id="Phobius"/>
    </source>
</evidence>
<evidence type="ECO:0000256" key="2">
    <source>
        <dbReference type="ARBA" id="ARBA00022475"/>
    </source>
</evidence>
<dbReference type="EMBL" id="MAMP01000025">
    <property type="protein sequence ID" value="OES43430.1"/>
    <property type="molecule type" value="Genomic_DNA"/>
</dbReference>
<feature type="transmembrane region" description="Helical" evidence="6">
    <location>
        <begin position="152"/>
        <end position="176"/>
    </location>
</feature>
<evidence type="ECO:0000256" key="1">
    <source>
        <dbReference type="ARBA" id="ARBA00004651"/>
    </source>
</evidence>
<accession>A0A1E7DK19</accession>
<keyword evidence="4 6" id="KW-1133">Transmembrane helix</keyword>
<dbReference type="Pfam" id="PF09678">
    <property type="entry name" value="Caa3_CtaG"/>
    <property type="match status" value="1"/>
</dbReference>
<keyword evidence="5 6" id="KW-0472">Membrane</keyword>
<feature type="transmembrane region" description="Helical" evidence="6">
    <location>
        <begin position="185"/>
        <end position="207"/>
    </location>
</feature>
<keyword evidence="2" id="KW-1003">Cell membrane</keyword>
<feature type="transmembrane region" description="Helical" evidence="6">
    <location>
        <begin position="45"/>
        <end position="64"/>
    </location>
</feature>
<feature type="transmembrane region" description="Helical" evidence="6">
    <location>
        <begin position="118"/>
        <end position="140"/>
    </location>
</feature>
<keyword evidence="3 6" id="KW-0812">Transmembrane</keyword>
<evidence type="ECO:0000256" key="5">
    <source>
        <dbReference type="ARBA" id="ARBA00023136"/>
    </source>
</evidence>
<gene>
    <name evidence="7" type="ORF">BA724_13485</name>
</gene>
<evidence type="ECO:0008006" key="9">
    <source>
        <dbReference type="Google" id="ProtNLM"/>
    </source>
</evidence>
<organism evidence="7 8">
    <name type="scientific">Domibacillus iocasae</name>
    <dbReference type="NCBI Taxonomy" id="1714016"/>
    <lineage>
        <taxon>Bacteria</taxon>
        <taxon>Bacillati</taxon>
        <taxon>Bacillota</taxon>
        <taxon>Bacilli</taxon>
        <taxon>Bacillales</taxon>
        <taxon>Bacillaceae</taxon>
        <taxon>Domibacillus</taxon>
    </lineage>
</organism>
<proteinExistence type="predicted"/>
<protein>
    <recommendedName>
        <fullName evidence="9">Cytochrome c oxidase assembly protein</fullName>
    </recommendedName>
</protein>
<dbReference type="RefSeq" id="WP_069939867.1">
    <property type="nucleotide sequence ID" value="NZ_MAMP01000025.1"/>
</dbReference>
<reference evidence="7 8" key="1">
    <citation type="submission" date="2016-06" db="EMBL/GenBank/DDBJ databases">
        <title>Domibacillus iocasae genome sequencing.</title>
        <authorList>
            <person name="Verma A."/>
            <person name="Pal Y."/>
            <person name="Ojha A.K."/>
            <person name="Krishnamurthi S."/>
        </authorList>
    </citation>
    <scope>NUCLEOTIDE SEQUENCE [LARGE SCALE GENOMIC DNA]</scope>
    <source>
        <strain evidence="7 8">DSM 29979</strain>
    </source>
</reference>
<keyword evidence="8" id="KW-1185">Reference proteome</keyword>
<evidence type="ECO:0000256" key="4">
    <source>
        <dbReference type="ARBA" id="ARBA00022989"/>
    </source>
</evidence>
<dbReference type="GO" id="GO:0005886">
    <property type="term" value="C:plasma membrane"/>
    <property type="evidence" value="ECO:0007669"/>
    <property type="project" value="UniProtKB-SubCell"/>
</dbReference>
<dbReference type="InterPro" id="IPR019108">
    <property type="entry name" value="Caa3_assmbl_CtaG-rel"/>
</dbReference>
<feature type="transmembrane region" description="Helical" evidence="6">
    <location>
        <begin position="76"/>
        <end position="98"/>
    </location>
</feature>
<comment type="subcellular location">
    <subcellularLocation>
        <location evidence="1">Cell membrane</location>
        <topology evidence="1">Multi-pass membrane protein</topology>
    </subcellularLocation>
</comment>
<evidence type="ECO:0000313" key="7">
    <source>
        <dbReference type="EMBL" id="OES43430.1"/>
    </source>
</evidence>
<name>A0A1E7DK19_9BACI</name>
<feature type="transmembrane region" description="Helical" evidence="6">
    <location>
        <begin position="14"/>
        <end position="33"/>
    </location>
</feature>
<feature type="transmembrane region" description="Helical" evidence="6">
    <location>
        <begin position="227"/>
        <end position="246"/>
    </location>
</feature>
<evidence type="ECO:0000313" key="8">
    <source>
        <dbReference type="Proteomes" id="UP000095658"/>
    </source>
</evidence>
<dbReference type="OrthoDB" id="5024156at2"/>
<dbReference type="AlphaFoldDB" id="A0A1E7DK19"/>